<protein>
    <recommendedName>
        <fullName evidence="1">B-cell receptor CD22</fullName>
    </recommendedName>
    <alternativeName>
        <fullName evidence="2">Sialic acid-binding Ig-like lectin 2</fullName>
    </alternativeName>
</protein>
<evidence type="ECO:0000256" key="1">
    <source>
        <dbReference type="ARBA" id="ARBA00040106"/>
    </source>
</evidence>
<accession>A0AA47NVA9</accession>
<sequence length="446" mass="49274">MALVQAALPPSPGALQGYDDWRVTYTSSNVCALRRSTVEISCTYKYPKEQDGRDTTVQKTLWFTKTYRGEYVDLRSDTDYAGRVEYICGENRCYSDSCYGKCTLRIRDLRLSDSAAEYKFQFITNQPDGKYTGDPGVKLSVTDLQVKVSIPDPTHPTLAELECHSMCGLADPYIWTRRGQSVGGGRYYRVDIRSEDIFSCAVEGYEHLPSPPVCKSTPQCTDIMPGPSAEIQEGSSVTLSCSSDANPAANYTWFKDNTDDSSRYMNQGQQLVFDGPKHTSVISSPSGGVKEGSSVTLSCSSDANPAANYTWFKEHEDSVIESGQDYTITNITSELGGNYYCQAHNAIGRHNSTFLSINLTERTNRAAGSAVSNQIRDSRSSTLWSTLRDPTLSVSKLLLLNLCVLSMMCFFFFTALQGNGDWTVTNTSSNVCALRGSTHHLQLRIP</sequence>
<keyword evidence="8" id="KW-1185">Reference proteome</keyword>
<evidence type="ECO:0000259" key="6">
    <source>
        <dbReference type="PROSITE" id="PS50835"/>
    </source>
</evidence>
<dbReference type="Gene3D" id="2.60.40.10">
    <property type="entry name" value="Immunoglobulins"/>
    <property type="match status" value="3"/>
</dbReference>
<proteinExistence type="predicted"/>
<keyword evidence="5" id="KW-0812">Transmembrane</keyword>
<dbReference type="InterPro" id="IPR003598">
    <property type="entry name" value="Ig_sub2"/>
</dbReference>
<comment type="subunit">
    <text evidence="4">Predominantly monomer of isoform CD22-beta. Also found as heterodimer of isoform CD22-beta and a shorter isoform. Interacts with PTPN6/SHP-1, LYN, SYK, PIK3R1/PIK3R2 and PLCG1 upon phosphorylation. Interacts with GRB2, INPP5D and SHC1 upon phosphorylation. May form a complex with INPP5D/SHIP, GRB2 and SHC1.</text>
</comment>
<comment type="caution">
    <text evidence="7">The sequence shown here is derived from an EMBL/GenBank/DDBJ whole genome shotgun (WGS) entry which is preliminary data.</text>
</comment>
<dbReference type="Pfam" id="PF24518">
    <property type="entry name" value="Ig_CD22"/>
    <property type="match status" value="1"/>
</dbReference>
<dbReference type="InterPro" id="IPR013783">
    <property type="entry name" value="Ig-like_fold"/>
</dbReference>
<evidence type="ECO:0000256" key="3">
    <source>
        <dbReference type="ARBA" id="ARBA00045430"/>
    </source>
</evidence>
<dbReference type="SUPFAM" id="SSF48726">
    <property type="entry name" value="Immunoglobulin"/>
    <property type="match status" value="2"/>
</dbReference>
<keyword evidence="5" id="KW-0472">Membrane</keyword>
<evidence type="ECO:0000313" key="7">
    <source>
        <dbReference type="EMBL" id="KAK0137467.1"/>
    </source>
</evidence>
<dbReference type="PROSITE" id="PS50835">
    <property type="entry name" value="IG_LIKE"/>
    <property type="match status" value="2"/>
</dbReference>
<feature type="transmembrane region" description="Helical" evidence="5">
    <location>
        <begin position="397"/>
        <end position="416"/>
    </location>
</feature>
<dbReference type="Pfam" id="PF13927">
    <property type="entry name" value="Ig_3"/>
    <property type="match status" value="1"/>
</dbReference>
<dbReference type="PANTHER" id="PTHR46013:SF4">
    <property type="entry name" value="B-CELL RECEPTOR CD22-RELATED"/>
    <property type="match status" value="1"/>
</dbReference>
<evidence type="ECO:0000313" key="8">
    <source>
        <dbReference type="Proteomes" id="UP001174136"/>
    </source>
</evidence>
<dbReference type="Pfam" id="PF13895">
    <property type="entry name" value="Ig_2"/>
    <property type="match status" value="1"/>
</dbReference>
<feature type="domain" description="Ig-like" evidence="6">
    <location>
        <begin position="218"/>
        <end position="257"/>
    </location>
</feature>
<organism evidence="7 8">
    <name type="scientific">Merluccius polli</name>
    <name type="common">Benguela hake</name>
    <name type="synonym">Merluccius cadenati</name>
    <dbReference type="NCBI Taxonomy" id="89951"/>
    <lineage>
        <taxon>Eukaryota</taxon>
        <taxon>Metazoa</taxon>
        <taxon>Chordata</taxon>
        <taxon>Craniata</taxon>
        <taxon>Vertebrata</taxon>
        <taxon>Euteleostomi</taxon>
        <taxon>Actinopterygii</taxon>
        <taxon>Neopterygii</taxon>
        <taxon>Teleostei</taxon>
        <taxon>Neoteleostei</taxon>
        <taxon>Acanthomorphata</taxon>
        <taxon>Zeiogadaria</taxon>
        <taxon>Gadariae</taxon>
        <taxon>Gadiformes</taxon>
        <taxon>Gadoidei</taxon>
        <taxon>Merlucciidae</taxon>
        <taxon>Merluccius</taxon>
    </lineage>
</organism>
<name>A0AA47NVA9_MERPO</name>
<keyword evidence="5" id="KW-1133">Transmembrane helix</keyword>
<dbReference type="SMART" id="SM00408">
    <property type="entry name" value="IGc2"/>
    <property type="match status" value="2"/>
</dbReference>
<dbReference type="SMART" id="SM00409">
    <property type="entry name" value="IG"/>
    <property type="match status" value="2"/>
</dbReference>
<dbReference type="InterPro" id="IPR003599">
    <property type="entry name" value="Ig_sub"/>
</dbReference>
<feature type="domain" description="Ig-like" evidence="6">
    <location>
        <begin position="276"/>
        <end position="360"/>
    </location>
</feature>
<dbReference type="InterPro" id="IPR007110">
    <property type="entry name" value="Ig-like_dom"/>
</dbReference>
<evidence type="ECO:0000256" key="5">
    <source>
        <dbReference type="SAM" id="Phobius"/>
    </source>
</evidence>
<dbReference type="InterPro" id="IPR036179">
    <property type="entry name" value="Ig-like_dom_sf"/>
</dbReference>
<dbReference type="AlphaFoldDB" id="A0AA47NVA9"/>
<dbReference type="EMBL" id="JAOPHQ010004877">
    <property type="protein sequence ID" value="KAK0137467.1"/>
    <property type="molecule type" value="Genomic_DNA"/>
</dbReference>
<evidence type="ECO:0000256" key="2">
    <source>
        <dbReference type="ARBA" id="ARBA00041781"/>
    </source>
</evidence>
<dbReference type="Proteomes" id="UP001174136">
    <property type="component" value="Unassembled WGS sequence"/>
</dbReference>
<comment type="function">
    <text evidence="3">Most highly expressed siglec (sialic acid-binding immunoglobulin-like lectin) on B-cells that plays a role in various aspects of B-cell biology including differentiation, antigen presentation, and trafficking to bone marrow. Binds to alpha 2,6-linked sialic acid residues of surface molecules such as CD22 itself, CD45 and IgM in a cis configuration. Can also bind to ligands on other cells as an adhesion molecule in a trans configuration. Acts as an inhibitory coreceptor on the surface of B-cells and inhibits B-cell receptor induced signaling, characterized by inhibition of the calcium mobilization and cellular activation. Mechanistically, the immunoreceptor tyrosine-based inhibitory motif domain is phosphorylated by the Src kinase LYN, which in turn leads to the recruitment of the protein tyrosine phosphatase 1/PTPN6, leading to the negative regulation of BCR signaling. If this negative signaling from is of sufficient strength, apoptosis of the B-cell can be induced.</text>
</comment>
<dbReference type="InterPro" id="IPR056386">
    <property type="entry name" value="Ig_CD22"/>
</dbReference>
<reference evidence="7" key="1">
    <citation type="journal article" date="2023" name="Front. Mar. Sci.">
        <title>A new Merluccius polli reference genome to investigate the effects of global change in West African waters.</title>
        <authorList>
            <person name="Mateo J.L."/>
            <person name="Blanco-Fernandez C."/>
            <person name="Garcia-Vazquez E."/>
            <person name="Machado-Schiaffino G."/>
        </authorList>
    </citation>
    <scope>NUCLEOTIDE SEQUENCE</scope>
    <source>
        <strain evidence="7">C29</strain>
        <tissue evidence="7">Fin</tissue>
    </source>
</reference>
<gene>
    <name evidence="7" type="primary">VCAM1_1</name>
    <name evidence="7" type="ORF">N1851_026336</name>
</gene>
<dbReference type="PANTHER" id="PTHR46013">
    <property type="entry name" value="VASCULAR CELL ADHESION MOLECULE 1"/>
    <property type="match status" value="1"/>
</dbReference>
<evidence type="ECO:0000256" key="4">
    <source>
        <dbReference type="ARBA" id="ARBA00046458"/>
    </source>
</evidence>